<dbReference type="Gene3D" id="3.40.50.2300">
    <property type="match status" value="1"/>
</dbReference>
<gene>
    <name evidence="9" type="ORF">L2A60_14840</name>
</gene>
<dbReference type="SUPFAM" id="SSF52172">
    <property type="entry name" value="CheY-like"/>
    <property type="match status" value="1"/>
</dbReference>
<dbReference type="InterPro" id="IPR002078">
    <property type="entry name" value="Sigma_54_int"/>
</dbReference>
<dbReference type="SUPFAM" id="SSF46689">
    <property type="entry name" value="Homeodomain-like"/>
    <property type="match status" value="1"/>
</dbReference>
<dbReference type="PANTHER" id="PTHR32071">
    <property type="entry name" value="TRANSCRIPTIONAL REGULATORY PROTEIN"/>
    <property type="match status" value="1"/>
</dbReference>
<evidence type="ECO:0000259" key="8">
    <source>
        <dbReference type="PROSITE" id="PS50110"/>
    </source>
</evidence>
<keyword evidence="6" id="KW-0597">Phosphoprotein</keyword>
<feature type="domain" description="Response regulatory" evidence="8">
    <location>
        <begin position="5"/>
        <end position="124"/>
    </location>
</feature>
<keyword evidence="2" id="KW-0067">ATP-binding</keyword>
<dbReference type="Gene3D" id="3.40.50.300">
    <property type="entry name" value="P-loop containing nucleotide triphosphate hydrolases"/>
    <property type="match status" value="1"/>
</dbReference>
<evidence type="ECO:0000313" key="9">
    <source>
        <dbReference type="EMBL" id="MCF3947955.1"/>
    </source>
</evidence>
<sequence>MSRQRILIADDQADIRASLALVLQSEGYETGSAASPAEAMLLLERGAWDALLLDLNFRADTTSGEEGLALLSSVKQINADLPVIVLTGWGSVGLAVRALRAGAADFLEKPWENTRLLGVLRAQLALEAARRATAALTIPLPQGAILHSSATMRAVMALVAKIAHADVPVLITGESGTGKGMLARHIASVSPRHDKPFVTVDLGAVPETLIESELFGHARGAFTDAKTDRPGRFEIANDGVIFLDEIGNASLSTQARLLGVLEDGQITRVGEARPRRVDVRLIAATNADLQERIAAGGFRRDLFFRLNTVEIALPPLRERIDDIPLLAGQFLLASASRHNRPARGFAPDAMAALTTYSWPGNVRELAHVVERAALLAEGETVHLADLRLTPAGPAPVERMTLDQAERYLIQRAMADAGGDAEAAAKQLGLSRSAFYRRLASLRK</sequence>
<dbReference type="PROSITE" id="PS50110">
    <property type="entry name" value="RESPONSE_REGULATORY"/>
    <property type="match status" value="1"/>
</dbReference>
<evidence type="ECO:0000256" key="5">
    <source>
        <dbReference type="ARBA" id="ARBA00023163"/>
    </source>
</evidence>
<dbReference type="Gene3D" id="1.10.10.60">
    <property type="entry name" value="Homeodomain-like"/>
    <property type="match status" value="1"/>
</dbReference>
<dbReference type="SMART" id="SM00382">
    <property type="entry name" value="AAA"/>
    <property type="match status" value="1"/>
</dbReference>
<dbReference type="InterPro" id="IPR027417">
    <property type="entry name" value="P-loop_NTPase"/>
</dbReference>
<dbReference type="PROSITE" id="PS00675">
    <property type="entry name" value="SIGMA54_INTERACT_1"/>
    <property type="match status" value="1"/>
</dbReference>
<dbReference type="Pfam" id="PF02954">
    <property type="entry name" value="HTH_8"/>
    <property type="match status" value="1"/>
</dbReference>
<keyword evidence="1" id="KW-0547">Nucleotide-binding</keyword>
<keyword evidence="5" id="KW-0804">Transcription</keyword>
<dbReference type="SUPFAM" id="SSF52540">
    <property type="entry name" value="P-loop containing nucleoside triphosphate hydrolases"/>
    <property type="match status" value="1"/>
</dbReference>
<dbReference type="RefSeq" id="WP_235705249.1">
    <property type="nucleotide sequence ID" value="NZ_JAKGBZ010000034.1"/>
</dbReference>
<evidence type="ECO:0000256" key="3">
    <source>
        <dbReference type="ARBA" id="ARBA00023012"/>
    </source>
</evidence>
<evidence type="ECO:0000256" key="1">
    <source>
        <dbReference type="ARBA" id="ARBA00022741"/>
    </source>
</evidence>
<dbReference type="Proteomes" id="UP001521209">
    <property type="component" value="Unassembled WGS sequence"/>
</dbReference>
<protein>
    <submittedName>
        <fullName evidence="9">Sigma-54 dependent transcriptional regulator</fullName>
    </submittedName>
</protein>
<dbReference type="InterPro" id="IPR025944">
    <property type="entry name" value="Sigma_54_int_dom_CS"/>
</dbReference>
<comment type="caution">
    <text evidence="9">The sequence shown here is derived from an EMBL/GenBank/DDBJ whole genome shotgun (WGS) entry which is preliminary data.</text>
</comment>
<evidence type="ECO:0000256" key="4">
    <source>
        <dbReference type="ARBA" id="ARBA00023015"/>
    </source>
</evidence>
<dbReference type="InterPro" id="IPR058031">
    <property type="entry name" value="AAA_lid_NorR"/>
</dbReference>
<proteinExistence type="predicted"/>
<name>A0ABS9DYX7_9PROT</name>
<dbReference type="Gene3D" id="1.10.8.60">
    <property type="match status" value="1"/>
</dbReference>
<keyword evidence="3" id="KW-0902">Two-component regulatory system</keyword>
<keyword evidence="4" id="KW-0805">Transcription regulation</keyword>
<accession>A0ABS9DYX7</accession>
<dbReference type="InterPro" id="IPR002197">
    <property type="entry name" value="HTH_Fis"/>
</dbReference>
<dbReference type="Pfam" id="PF00158">
    <property type="entry name" value="Sigma54_activat"/>
    <property type="match status" value="1"/>
</dbReference>
<dbReference type="CDD" id="cd00009">
    <property type="entry name" value="AAA"/>
    <property type="match status" value="1"/>
</dbReference>
<dbReference type="Pfam" id="PF00072">
    <property type="entry name" value="Response_reg"/>
    <property type="match status" value="1"/>
</dbReference>
<dbReference type="EMBL" id="JAKGBZ010000034">
    <property type="protein sequence ID" value="MCF3947955.1"/>
    <property type="molecule type" value="Genomic_DNA"/>
</dbReference>
<dbReference type="PROSITE" id="PS00688">
    <property type="entry name" value="SIGMA54_INTERACT_3"/>
    <property type="match status" value="1"/>
</dbReference>
<evidence type="ECO:0000256" key="6">
    <source>
        <dbReference type="PROSITE-ProRule" id="PRU00169"/>
    </source>
</evidence>
<feature type="modified residue" description="4-aspartylphosphate" evidence="6">
    <location>
        <position position="54"/>
    </location>
</feature>
<dbReference type="InterPro" id="IPR001789">
    <property type="entry name" value="Sig_transdc_resp-reg_receiver"/>
</dbReference>
<dbReference type="SMART" id="SM00448">
    <property type="entry name" value="REC"/>
    <property type="match status" value="1"/>
</dbReference>
<evidence type="ECO:0000313" key="10">
    <source>
        <dbReference type="Proteomes" id="UP001521209"/>
    </source>
</evidence>
<dbReference type="InterPro" id="IPR009057">
    <property type="entry name" value="Homeodomain-like_sf"/>
</dbReference>
<dbReference type="InterPro" id="IPR025662">
    <property type="entry name" value="Sigma_54_int_dom_ATP-bd_1"/>
</dbReference>
<dbReference type="PROSITE" id="PS50045">
    <property type="entry name" value="SIGMA54_INTERACT_4"/>
    <property type="match status" value="1"/>
</dbReference>
<reference evidence="9 10" key="1">
    <citation type="submission" date="2022-01" db="EMBL/GenBank/DDBJ databases">
        <authorList>
            <person name="Won M."/>
            <person name="Kim S.-J."/>
            <person name="Kwon S.-W."/>
        </authorList>
    </citation>
    <scope>NUCLEOTIDE SEQUENCE [LARGE SCALE GENOMIC DNA]</scope>
    <source>
        <strain evidence="9 10">KCTC 23505</strain>
    </source>
</reference>
<dbReference type="InterPro" id="IPR003593">
    <property type="entry name" value="AAA+_ATPase"/>
</dbReference>
<evidence type="ECO:0000256" key="2">
    <source>
        <dbReference type="ARBA" id="ARBA00022840"/>
    </source>
</evidence>
<dbReference type="InterPro" id="IPR011006">
    <property type="entry name" value="CheY-like_superfamily"/>
</dbReference>
<organism evidence="9 10">
    <name type="scientific">Acidiphilium iwatense</name>
    <dbReference type="NCBI Taxonomy" id="768198"/>
    <lineage>
        <taxon>Bacteria</taxon>
        <taxon>Pseudomonadati</taxon>
        <taxon>Pseudomonadota</taxon>
        <taxon>Alphaproteobacteria</taxon>
        <taxon>Acetobacterales</taxon>
        <taxon>Acidocellaceae</taxon>
        <taxon>Acidiphilium</taxon>
    </lineage>
</organism>
<feature type="domain" description="Sigma-54 factor interaction" evidence="7">
    <location>
        <begin position="145"/>
        <end position="374"/>
    </location>
</feature>
<keyword evidence="10" id="KW-1185">Reference proteome</keyword>
<dbReference type="Pfam" id="PF25601">
    <property type="entry name" value="AAA_lid_14"/>
    <property type="match status" value="1"/>
</dbReference>
<evidence type="ECO:0000259" key="7">
    <source>
        <dbReference type="PROSITE" id="PS50045"/>
    </source>
</evidence>